<gene>
    <name evidence="1" type="ORF">QCA50_004971</name>
</gene>
<organism evidence="1 2">
    <name type="scientific">Cerrena zonata</name>
    <dbReference type="NCBI Taxonomy" id="2478898"/>
    <lineage>
        <taxon>Eukaryota</taxon>
        <taxon>Fungi</taxon>
        <taxon>Dikarya</taxon>
        <taxon>Basidiomycota</taxon>
        <taxon>Agaricomycotina</taxon>
        <taxon>Agaricomycetes</taxon>
        <taxon>Polyporales</taxon>
        <taxon>Cerrenaceae</taxon>
        <taxon>Cerrena</taxon>
    </lineage>
</organism>
<sequence>MDRNYAARPFSVESWFGDAMVVLTQAAGKQTQIPFPNLLTWLDPVRSLHLDNADFLTMISISVFAGFLLDRADS</sequence>
<proteinExistence type="predicted"/>
<dbReference type="Proteomes" id="UP001385951">
    <property type="component" value="Unassembled WGS sequence"/>
</dbReference>
<reference evidence="1 2" key="1">
    <citation type="submission" date="2022-09" db="EMBL/GenBank/DDBJ databases">
        <authorList>
            <person name="Palmer J.M."/>
        </authorList>
    </citation>
    <scope>NUCLEOTIDE SEQUENCE [LARGE SCALE GENOMIC DNA]</scope>
    <source>
        <strain evidence="1 2">DSM 7382</strain>
    </source>
</reference>
<dbReference type="EMBL" id="JASBNA010000005">
    <property type="protein sequence ID" value="KAK7691572.1"/>
    <property type="molecule type" value="Genomic_DNA"/>
</dbReference>
<accession>A0AAW0GNV4</accession>
<protein>
    <submittedName>
        <fullName evidence="1">Uncharacterized protein</fullName>
    </submittedName>
</protein>
<dbReference type="AlphaFoldDB" id="A0AAW0GNV4"/>
<keyword evidence="2" id="KW-1185">Reference proteome</keyword>
<comment type="caution">
    <text evidence="1">The sequence shown here is derived from an EMBL/GenBank/DDBJ whole genome shotgun (WGS) entry which is preliminary data.</text>
</comment>
<name>A0AAW0GNV4_9APHY</name>
<evidence type="ECO:0000313" key="2">
    <source>
        <dbReference type="Proteomes" id="UP001385951"/>
    </source>
</evidence>
<evidence type="ECO:0000313" key="1">
    <source>
        <dbReference type="EMBL" id="KAK7691572.1"/>
    </source>
</evidence>